<proteinExistence type="predicted"/>
<dbReference type="OrthoDB" id="8192496at2759"/>
<reference evidence="1 2" key="1">
    <citation type="journal article" date="2019" name="Sci. Rep.">
        <title>Orb-weaving spider Araneus ventricosus genome elucidates the spidroin gene catalogue.</title>
        <authorList>
            <person name="Kono N."/>
            <person name="Nakamura H."/>
            <person name="Ohtoshi R."/>
            <person name="Moran D.A.P."/>
            <person name="Shinohara A."/>
            <person name="Yoshida Y."/>
            <person name="Fujiwara M."/>
            <person name="Mori M."/>
            <person name="Tomita M."/>
            <person name="Arakawa K."/>
        </authorList>
    </citation>
    <scope>NUCLEOTIDE SEQUENCE [LARGE SCALE GENOMIC DNA]</scope>
</reference>
<dbReference type="EMBL" id="BGPR01002872">
    <property type="protein sequence ID" value="GBM80289.1"/>
    <property type="molecule type" value="Genomic_DNA"/>
</dbReference>
<protein>
    <submittedName>
        <fullName evidence="1">Uncharacterized protein</fullName>
    </submittedName>
</protein>
<evidence type="ECO:0000313" key="2">
    <source>
        <dbReference type="Proteomes" id="UP000499080"/>
    </source>
</evidence>
<dbReference type="AlphaFoldDB" id="A0A4Y2ISS3"/>
<dbReference type="Proteomes" id="UP000499080">
    <property type="component" value="Unassembled WGS sequence"/>
</dbReference>
<evidence type="ECO:0000313" key="1">
    <source>
        <dbReference type="EMBL" id="GBM80289.1"/>
    </source>
</evidence>
<sequence length="89" mass="10223">MFNCDPTSDKGIHRWYQRFESAICLCKGDSSGRPKVPEEDVGRVRESFLHSLKKSEDFFGGDLYRNECYASRLLAGIRNLKMRTESDVA</sequence>
<accession>A0A4Y2ISS3</accession>
<organism evidence="1 2">
    <name type="scientific">Araneus ventricosus</name>
    <name type="common">Orbweaver spider</name>
    <name type="synonym">Epeira ventricosa</name>
    <dbReference type="NCBI Taxonomy" id="182803"/>
    <lineage>
        <taxon>Eukaryota</taxon>
        <taxon>Metazoa</taxon>
        <taxon>Ecdysozoa</taxon>
        <taxon>Arthropoda</taxon>
        <taxon>Chelicerata</taxon>
        <taxon>Arachnida</taxon>
        <taxon>Araneae</taxon>
        <taxon>Araneomorphae</taxon>
        <taxon>Entelegynae</taxon>
        <taxon>Araneoidea</taxon>
        <taxon>Araneidae</taxon>
        <taxon>Araneus</taxon>
    </lineage>
</organism>
<comment type="caution">
    <text evidence="1">The sequence shown here is derived from an EMBL/GenBank/DDBJ whole genome shotgun (WGS) entry which is preliminary data.</text>
</comment>
<name>A0A4Y2ISS3_ARAVE</name>
<gene>
    <name evidence="1" type="ORF">AVEN_70363_1</name>
</gene>
<keyword evidence="2" id="KW-1185">Reference proteome</keyword>